<feature type="transmembrane region" description="Helical" evidence="7">
    <location>
        <begin position="142"/>
        <end position="160"/>
    </location>
</feature>
<comment type="subcellular location">
    <subcellularLocation>
        <location evidence="1 7">Cell membrane</location>
        <topology evidence="1 7">Multi-pass membrane protein</topology>
    </subcellularLocation>
</comment>
<evidence type="ECO:0000256" key="7">
    <source>
        <dbReference type="RuleBase" id="RU363032"/>
    </source>
</evidence>
<dbReference type="Pfam" id="PF00528">
    <property type="entry name" value="BPD_transp_1"/>
    <property type="match status" value="1"/>
</dbReference>
<protein>
    <submittedName>
        <fullName evidence="9">Lactose transport system permease protein LacF</fullName>
    </submittedName>
</protein>
<evidence type="ECO:0000256" key="4">
    <source>
        <dbReference type="ARBA" id="ARBA00022692"/>
    </source>
</evidence>
<dbReference type="AlphaFoldDB" id="A0A1V4INC2"/>
<evidence type="ECO:0000313" key="10">
    <source>
        <dbReference type="Proteomes" id="UP000190080"/>
    </source>
</evidence>
<dbReference type="Gene3D" id="1.10.3720.10">
    <property type="entry name" value="MetI-like"/>
    <property type="match status" value="1"/>
</dbReference>
<dbReference type="InterPro" id="IPR051393">
    <property type="entry name" value="ABC_transporter_permease"/>
</dbReference>
<dbReference type="PROSITE" id="PS50928">
    <property type="entry name" value="ABC_TM1"/>
    <property type="match status" value="1"/>
</dbReference>
<keyword evidence="3" id="KW-1003">Cell membrane</keyword>
<keyword evidence="5 7" id="KW-1133">Transmembrane helix</keyword>
<dbReference type="EMBL" id="MZGV01000021">
    <property type="protein sequence ID" value="OPJ61552.1"/>
    <property type="molecule type" value="Genomic_DNA"/>
</dbReference>
<dbReference type="InterPro" id="IPR000515">
    <property type="entry name" value="MetI-like"/>
</dbReference>
<sequence>MYFFVVKIYKLSFTKWQGSIVRPQFIGLQNYQRIIHDTMFFQSIKNTAIMWIINIIPQIVVALFLAVILNERKIKGKGILRSVYYLPNLVTMASVSVLFSFILDWKTGSLNRILQAAHIINQPINWLQDITAARGAVAFINWWMWFGYSMIIFMAGIKAIPDELNEAAIVDGANKWQTFKNITLPLIRPTMLYIMITSLIGGMAMFDVPYVLTNGEGAPQNSILTMVMYLYNTAFKNRYFGYGATVGVALFILMSIAVSVAYKFINRKSLYD</sequence>
<reference evidence="9 10" key="1">
    <citation type="submission" date="2017-03" db="EMBL/GenBank/DDBJ databases">
        <title>Genome sequence of Clostridium oryzae DSM 28571.</title>
        <authorList>
            <person name="Poehlein A."/>
            <person name="Daniel R."/>
        </authorList>
    </citation>
    <scope>NUCLEOTIDE SEQUENCE [LARGE SCALE GENOMIC DNA]</scope>
    <source>
        <strain evidence="9 10">DSM 28571</strain>
    </source>
</reference>
<dbReference type="Proteomes" id="UP000190080">
    <property type="component" value="Unassembled WGS sequence"/>
</dbReference>
<evidence type="ECO:0000256" key="6">
    <source>
        <dbReference type="ARBA" id="ARBA00023136"/>
    </source>
</evidence>
<organism evidence="9 10">
    <name type="scientific">Clostridium oryzae</name>
    <dbReference type="NCBI Taxonomy" id="1450648"/>
    <lineage>
        <taxon>Bacteria</taxon>
        <taxon>Bacillati</taxon>
        <taxon>Bacillota</taxon>
        <taxon>Clostridia</taxon>
        <taxon>Eubacteriales</taxon>
        <taxon>Clostridiaceae</taxon>
        <taxon>Clostridium</taxon>
    </lineage>
</organism>
<gene>
    <name evidence="9" type="primary">lacF_4</name>
    <name evidence="9" type="ORF">CLORY_22340</name>
</gene>
<comment type="similarity">
    <text evidence="7">Belongs to the binding-protein-dependent transport system permease family.</text>
</comment>
<evidence type="ECO:0000256" key="3">
    <source>
        <dbReference type="ARBA" id="ARBA00022475"/>
    </source>
</evidence>
<dbReference type="PANTHER" id="PTHR30193">
    <property type="entry name" value="ABC TRANSPORTER PERMEASE PROTEIN"/>
    <property type="match status" value="1"/>
</dbReference>
<dbReference type="SUPFAM" id="SSF161098">
    <property type="entry name" value="MetI-like"/>
    <property type="match status" value="1"/>
</dbReference>
<dbReference type="OrthoDB" id="9787541at2"/>
<keyword evidence="2 7" id="KW-0813">Transport</keyword>
<name>A0A1V4INC2_9CLOT</name>
<evidence type="ECO:0000256" key="2">
    <source>
        <dbReference type="ARBA" id="ARBA00022448"/>
    </source>
</evidence>
<feature type="transmembrane region" description="Helical" evidence="7">
    <location>
        <begin position="190"/>
        <end position="212"/>
    </location>
</feature>
<feature type="domain" description="ABC transmembrane type-1" evidence="8">
    <location>
        <begin position="44"/>
        <end position="261"/>
    </location>
</feature>
<dbReference type="GO" id="GO:0055085">
    <property type="term" value="P:transmembrane transport"/>
    <property type="evidence" value="ECO:0007669"/>
    <property type="project" value="InterPro"/>
</dbReference>
<dbReference type="STRING" id="1450648.CLORY_22340"/>
<feature type="transmembrane region" description="Helical" evidence="7">
    <location>
        <begin position="82"/>
        <end position="103"/>
    </location>
</feature>
<proteinExistence type="inferred from homology"/>
<evidence type="ECO:0000256" key="1">
    <source>
        <dbReference type="ARBA" id="ARBA00004651"/>
    </source>
</evidence>
<dbReference type="InterPro" id="IPR035906">
    <property type="entry name" value="MetI-like_sf"/>
</dbReference>
<keyword evidence="10" id="KW-1185">Reference proteome</keyword>
<evidence type="ECO:0000256" key="5">
    <source>
        <dbReference type="ARBA" id="ARBA00022989"/>
    </source>
</evidence>
<dbReference type="CDD" id="cd06261">
    <property type="entry name" value="TM_PBP2"/>
    <property type="match status" value="1"/>
</dbReference>
<evidence type="ECO:0000313" key="9">
    <source>
        <dbReference type="EMBL" id="OPJ61552.1"/>
    </source>
</evidence>
<feature type="transmembrane region" description="Helical" evidence="7">
    <location>
        <begin position="239"/>
        <end position="262"/>
    </location>
</feature>
<dbReference type="PANTHER" id="PTHR30193:SF37">
    <property type="entry name" value="INNER MEMBRANE ABC TRANSPORTER PERMEASE PROTEIN YCJO"/>
    <property type="match status" value="1"/>
</dbReference>
<comment type="caution">
    <text evidence="9">The sequence shown here is derived from an EMBL/GenBank/DDBJ whole genome shotgun (WGS) entry which is preliminary data.</text>
</comment>
<keyword evidence="6 7" id="KW-0472">Membrane</keyword>
<feature type="transmembrane region" description="Helical" evidence="7">
    <location>
        <begin position="48"/>
        <end position="70"/>
    </location>
</feature>
<dbReference type="RefSeq" id="WP_079424343.1">
    <property type="nucleotide sequence ID" value="NZ_MZGV01000021.1"/>
</dbReference>
<evidence type="ECO:0000259" key="8">
    <source>
        <dbReference type="PROSITE" id="PS50928"/>
    </source>
</evidence>
<keyword evidence="4 7" id="KW-0812">Transmembrane</keyword>
<dbReference type="GO" id="GO:0005886">
    <property type="term" value="C:plasma membrane"/>
    <property type="evidence" value="ECO:0007669"/>
    <property type="project" value="UniProtKB-SubCell"/>
</dbReference>
<accession>A0A1V4INC2</accession>